<proteinExistence type="predicted"/>
<comment type="caution">
    <text evidence="1">The sequence shown here is derived from an EMBL/GenBank/DDBJ whole genome shotgun (WGS) entry which is preliminary data.</text>
</comment>
<accession>A0ACB8ES47</accession>
<evidence type="ECO:0000313" key="2">
    <source>
        <dbReference type="Proteomes" id="UP000827872"/>
    </source>
</evidence>
<evidence type="ECO:0000313" key="1">
    <source>
        <dbReference type="EMBL" id="KAH7995599.1"/>
    </source>
</evidence>
<reference evidence="1" key="1">
    <citation type="submission" date="2021-08" db="EMBL/GenBank/DDBJ databases">
        <title>The first chromosome-level gecko genome reveals the dynamic sex chromosomes of Neotropical dwarf geckos (Sphaerodactylidae: Sphaerodactylus).</title>
        <authorList>
            <person name="Pinto B.J."/>
            <person name="Keating S.E."/>
            <person name="Gamble T."/>
        </authorList>
    </citation>
    <scope>NUCLEOTIDE SEQUENCE</scope>
    <source>
        <strain evidence="1">TG3544</strain>
    </source>
</reference>
<name>A0ACB8ES47_9SAUR</name>
<dbReference type="Proteomes" id="UP000827872">
    <property type="component" value="Linkage Group LG07"/>
</dbReference>
<dbReference type="EMBL" id="CM037620">
    <property type="protein sequence ID" value="KAH7995599.1"/>
    <property type="molecule type" value="Genomic_DNA"/>
</dbReference>
<organism evidence="1 2">
    <name type="scientific">Sphaerodactylus townsendi</name>
    <dbReference type="NCBI Taxonomy" id="933632"/>
    <lineage>
        <taxon>Eukaryota</taxon>
        <taxon>Metazoa</taxon>
        <taxon>Chordata</taxon>
        <taxon>Craniata</taxon>
        <taxon>Vertebrata</taxon>
        <taxon>Euteleostomi</taxon>
        <taxon>Lepidosauria</taxon>
        <taxon>Squamata</taxon>
        <taxon>Bifurcata</taxon>
        <taxon>Gekkota</taxon>
        <taxon>Sphaerodactylidae</taxon>
        <taxon>Sphaerodactylus</taxon>
    </lineage>
</organism>
<gene>
    <name evidence="1" type="ORF">K3G42_026624</name>
</gene>
<protein>
    <submittedName>
        <fullName evidence="1">Uncharacterized protein</fullName>
    </submittedName>
</protein>
<keyword evidence="2" id="KW-1185">Reference proteome</keyword>
<sequence length="1078" mass="122751">MMQFGPFGYMNSPQLTQLAPFLYGYRPSSPQLFRQPLQKFFLWPQQTPVHQAARLPERKPHQTPVARQPIPRPQLRPQMPQLRPQTPQLRPQLRPHMPRLPHKPIQQQPHSKTQVPPKKPPNISPPQTHPQEPTHQSKGVEQQQPQILFPNQQHLWNFPQVFNQGGFYPQLFNPFQGHMPVGFGRPPISNEEGTPYYGYGYPGLGNRLPYNSEEFEQDYEKPKEKDPPAPDPAINATDTNATLSNPSSPAGNATNSGLSAIDSRTNVPNLESVFHIGNGVPTLSSTLQVSEGDAAAQNGMDQSVHRASSPNINHLIQNLPPDKQQSTGNSLHVYKPYPGVDDSRHNTYISRGNPSGHPENPTYPSIYGESVNQRGNLQNINNNNPSINTRLNSYGQQEHPHYPEKNPLDQRQMLPFPSSAPQSQWNNDPVYRDMNLNSFPPEHRSVDPRFNTLGQTDQSYYTRKDTDFQPSQMHQVTSLSPQGVFLPTKRTLSEAETHQYHWKEQNLNSAIHERGQFPPPRNPIWNKQEDLQVFQDDPPRYNSRYSPGYFNQREHISNPEQSPYDQPSRSFYPDQWEGRENSPALDSTNQREPPLYSPGLPSNQINRNSYHRSDSFVQQEHETYPRPTPWAHEKHLLDQDREYRNPPYIPTQQHAYPKYSPENPSNQRRGNVPYKEISPWIPEEHSPPYAAEHLRQTETIPYQRSNAFGHRERNFQEEGVNSPPRSIRLPQGESQYSRKITWGPHRTGSPVQKEASPYFNSYSPDFRRNPTHMDDTGGIHVSRVNIADRRNYPDRLGYLDGHRSITSYPSSRRLCCADNFPVIRESSLAPLRSVPQFRLAPWEQRGSSHYPETEGSQPKQVSRTLYPSGMQSLLDTEKSQPNQQENLDLFGEDVAGLEKASPCSKSQLGQQSGHEISHDTGLTPTRNTPCYGRSIRGDRHSILERIIQPKREHQRAAAVRFVAKQGPPAHGIKSADFDSEGEQQAVLGFNRIPCLVNQLRQYLSSTTAPSGDKQQDLFYAENPTLIRKSFIALPEPHPLSSTNPSNDTEEKPSTPSSPGLDLADQPNEKRSDCLLLQK</sequence>